<keyword evidence="8" id="KW-1185">Reference proteome</keyword>
<dbReference type="InterPro" id="IPR012318">
    <property type="entry name" value="HTH_CRP"/>
</dbReference>
<proteinExistence type="predicted"/>
<name>A0ABW3KXI6_9BACI</name>
<dbReference type="Pfam" id="PF00027">
    <property type="entry name" value="cNMP_binding"/>
    <property type="match status" value="1"/>
</dbReference>
<feature type="domain" description="Cyclic nucleotide-binding" evidence="5">
    <location>
        <begin position="34"/>
        <end position="117"/>
    </location>
</feature>
<dbReference type="Gene3D" id="2.60.120.10">
    <property type="entry name" value="Jelly Rolls"/>
    <property type="match status" value="1"/>
</dbReference>
<dbReference type="InterPro" id="IPR000595">
    <property type="entry name" value="cNMP-bd_dom"/>
</dbReference>
<evidence type="ECO:0000256" key="3">
    <source>
        <dbReference type="ARBA" id="ARBA00023159"/>
    </source>
</evidence>
<keyword evidence="3" id="KW-0010">Activator</keyword>
<feature type="domain" description="HTH crp-type" evidence="6">
    <location>
        <begin position="149"/>
        <end position="220"/>
    </location>
</feature>
<evidence type="ECO:0000259" key="6">
    <source>
        <dbReference type="PROSITE" id="PS51063"/>
    </source>
</evidence>
<organism evidence="7 8">
    <name type="scientific">Thalassobacillus hwangdonensis</name>
    <dbReference type="NCBI Taxonomy" id="546108"/>
    <lineage>
        <taxon>Bacteria</taxon>
        <taxon>Bacillati</taxon>
        <taxon>Bacillota</taxon>
        <taxon>Bacilli</taxon>
        <taxon>Bacillales</taxon>
        <taxon>Bacillaceae</taxon>
        <taxon>Thalassobacillus</taxon>
    </lineage>
</organism>
<dbReference type="PROSITE" id="PS51063">
    <property type="entry name" value="HTH_CRP_2"/>
    <property type="match status" value="1"/>
</dbReference>
<keyword evidence="1" id="KW-0805">Transcription regulation</keyword>
<dbReference type="InterPro" id="IPR036390">
    <property type="entry name" value="WH_DNA-bd_sf"/>
</dbReference>
<evidence type="ECO:0000259" key="5">
    <source>
        <dbReference type="PROSITE" id="PS50042"/>
    </source>
</evidence>
<evidence type="ECO:0000256" key="2">
    <source>
        <dbReference type="ARBA" id="ARBA00023125"/>
    </source>
</evidence>
<keyword evidence="4" id="KW-0804">Transcription</keyword>
<evidence type="ECO:0000313" key="7">
    <source>
        <dbReference type="EMBL" id="MFD1018601.1"/>
    </source>
</evidence>
<reference evidence="8" key="1">
    <citation type="journal article" date="2019" name="Int. J. Syst. Evol. Microbiol.">
        <title>The Global Catalogue of Microorganisms (GCM) 10K type strain sequencing project: providing services to taxonomists for standard genome sequencing and annotation.</title>
        <authorList>
            <consortium name="The Broad Institute Genomics Platform"/>
            <consortium name="The Broad Institute Genome Sequencing Center for Infectious Disease"/>
            <person name="Wu L."/>
            <person name="Ma J."/>
        </authorList>
    </citation>
    <scope>NUCLEOTIDE SEQUENCE [LARGE SCALE GENOMIC DNA]</scope>
    <source>
        <strain evidence="8">CCUG 56607</strain>
    </source>
</reference>
<dbReference type="PROSITE" id="PS50042">
    <property type="entry name" value="CNMP_BINDING_3"/>
    <property type="match status" value="1"/>
</dbReference>
<dbReference type="Proteomes" id="UP001596990">
    <property type="component" value="Unassembled WGS sequence"/>
</dbReference>
<dbReference type="SUPFAM" id="SSF51206">
    <property type="entry name" value="cAMP-binding domain-like"/>
    <property type="match status" value="1"/>
</dbReference>
<dbReference type="PANTHER" id="PTHR24567">
    <property type="entry name" value="CRP FAMILY TRANSCRIPTIONAL REGULATORY PROTEIN"/>
    <property type="match status" value="1"/>
</dbReference>
<comment type="caution">
    <text evidence="7">The sequence shown here is derived from an EMBL/GenBank/DDBJ whole genome shotgun (WGS) entry which is preliminary data.</text>
</comment>
<dbReference type="Pfam" id="PF13545">
    <property type="entry name" value="HTH_Crp_2"/>
    <property type="match status" value="1"/>
</dbReference>
<evidence type="ECO:0000313" key="8">
    <source>
        <dbReference type="Proteomes" id="UP001596990"/>
    </source>
</evidence>
<dbReference type="EMBL" id="JBHTKL010000001">
    <property type="protein sequence ID" value="MFD1018601.1"/>
    <property type="molecule type" value="Genomic_DNA"/>
</dbReference>
<evidence type="ECO:0000256" key="1">
    <source>
        <dbReference type="ARBA" id="ARBA00023015"/>
    </source>
</evidence>
<keyword evidence="2" id="KW-0238">DNA-binding</keyword>
<dbReference type="InterPro" id="IPR050397">
    <property type="entry name" value="Env_Response_Regulators"/>
</dbReference>
<dbReference type="InterPro" id="IPR018490">
    <property type="entry name" value="cNMP-bd_dom_sf"/>
</dbReference>
<dbReference type="Gene3D" id="1.10.10.10">
    <property type="entry name" value="Winged helix-like DNA-binding domain superfamily/Winged helix DNA-binding domain"/>
    <property type="match status" value="1"/>
</dbReference>
<dbReference type="SUPFAM" id="SSF46785">
    <property type="entry name" value="Winged helix' DNA-binding domain"/>
    <property type="match status" value="1"/>
</dbReference>
<dbReference type="InterPro" id="IPR036388">
    <property type="entry name" value="WH-like_DNA-bd_sf"/>
</dbReference>
<dbReference type="CDD" id="cd00038">
    <property type="entry name" value="CAP_ED"/>
    <property type="match status" value="1"/>
</dbReference>
<dbReference type="RefSeq" id="WP_386057225.1">
    <property type="nucleotide sequence ID" value="NZ_JBHTKL010000001.1"/>
</dbReference>
<accession>A0ABW3KXI6</accession>
<dbReference type="InterPro" id="IPR014710">
    <property type="entry name" value="RmlC-like_jellyroll"/>
</dbReference>
<gene>
    <name evidence="7" type="ORF">ACFQ2J_05235</name>
</gene>
<evidence type="ECO:0000256" key="4">
    <source>
        <dbReference type="ARBA" id="ARBA00023163"/>
    </source>
</evidence>
<protein>
    <submittedName>
        <fullName evidence="7">Crp/Fnr family transcriptional regulator</fullName>
    </submittedName>
</protein>
<sequence length="232" mass="26818">MREIQDQDKLDLHRRKFQLDEVFSEASLKKMKLFKVEKGEVLCSKGDRLSHMYFLTEGKMKIFALSPEGKALILRFKTPFAIIGDVEYVQDTEVFHTVQFVTEGYMIGIPLDDLRKIEGGNTTFLNFLLEIITAKFYTETNASTLNMLYSVDVRLASYLLSLSDDGKGSMFHEEMHTSSLQELADVLGTSYRHLNRILRQFHEDGILERKRGLISVKDMDRLREKADGNIYE</sequence>
<dbReference type="PANTHER" id="PTHR24567:SF26">
    <property type="entry name" value="REGULATORY PROTEIN YEIL"/>
    <property type="match status" value="1"/>
</dbReference>